<dbReference type="KEGG" id="ftj:FTUN_7904"/>
<reference evidence="2" key="1">
    <citation type="submission" date="2020-05" db="EMBL/GenBank/DDBJ databases">
        <title>Frigoriglobus tundricola gen. nov., sp. nov., a psychrotolerant cellulolytic planctomycete of the family Gemmataceae with two divergent copies of 16S rRNA gene.</title>
        <authorList>
            <person name="Kulichevskaya I.S."/>
            <person name="Ivanova A.A."/>
            <person name="Naumoff D.G."/>
            <person name="Beletsky A.V."/>
            <person name="Rijpstra W.I.C."/>
            <person name="Sinninghe Damste J.S."/>
            <person name="Mardanov A.V."/>
            <person name="Ravin N.V."/>
            <person name="Dedysh S.N."/>
        </authorList>
    </citation>
    <scope>NUCLEOTIDE SEQUENCE [LARGE SCALE GENOMIC DNA]</scope>
    <source>
        <strain evidence="2">PL17</strain>
    </source>
</reference>
<dbReference type="Proteomes" id="UP000503447">
    <property type="component" value="Chromosome"/>
</dbReference>
<accession>A0A6M5Z245</accession>
<gene>
    <name evidence="1" type="ORF">FTUN_7904</name>
</gene>
<proteinExistence type="predicted"/>
<name>A0A6M5Z245_9BACT</name>
<protein>
    <submittedName>
        <fullName evidence="1">Uncharacterized protein</fullName>
    </submittedName>
</protein>
<dbReference type="RefSeq" id="WP_171475063.1">
    <property type="nucleotide sequence ID" value="NZ_CP053452.2"/>
</dbReference>
<evidence type="ECO:0000313" key="1">
    <source>
        <dbReference type="EMBL" id="QJX00279.1"/>
    </source>
</evidence>
<keyword evidence="2" id="KW-1185">Reference proteome</keyword>
<organism evidence="1 2">
    <name type="scientific">Frigoriglobus tundricola</name>
    <dbReference type="NCBI Taxonomy" id="2774151"/>
    <lineage>
        <taxon>Bacteria</taxon>
        <taxon>Pseudomonadati</taxon>
        <taxon>Planctomycetota</taxon>
        <taxon>Planctomycetia</taxon>
        <taxon>Gemmatales</taxon>
        <taxon>Gemmataceae</taxon>
        <taxon>Frigoriglobus</taxon>
    </lineage>
</organism>
<sequence length="165" mass="18344">MTGARWTGDWCGFRWFQTSGLSLGDLVEAVPDLVRERFVVVTSLDSGPLRLADDELAAGWRQVGSLAVSPKSPAPWSLPRGGWDEWYVFEDAPPSHAPEVFVNYGGFSLRPDTGNEGQQSAVERFWGQLAEWWPESYLAEGDNLICVTRQETVATTLARYFAVDS</sequence>
<evidence type="ECO:0000313" key="2">
    <source>
        <dbReference type="Proteomes" id="UP000503447"/>
    </source>
</evidence>
<dbReference type="EMBL" id="CP053452">
    <property type="protein sequence ID" value="QJX00279.1"/>
    <property type="molecule type" value="Genomic_DNA"/>
</dbReference>
<dbReference type="AlphaFoldDB" id="A0A6M5Z245"/>